<dbReference type="InterPro" id="IPR011527">
    <property type="entry name" value="ABC1_TM_dom"/>
</dbReference>
<dbReference type="InterPro" id="IPR027417">
    <property type="entry name" value="P-loop_NTPase"/>
</dbReference>
<sequence>MEQQSGSRSIDSSSYYSKSILSIQDLQQRTRSYDNLARPSHAQQQQRDIPDAHSVVVARDRDYGYGAVNEKDLAEEADSLSVYSIDATKNADQAQEDEGFSYWKLFQFANGLDWLMIAVGTASAIAHGLSGPAVVLLFGLMNNAFALPPDAAFRGVVKIVVIVMYVSVGTMVSSAIENVCWTQIGERQTAHIKTRYLDSLLKQDIAFYDTEAKVGDIVTAVSSDILLIHDAVGEKIGACVSNFAVFLGGIVISISVYWKMGLMGLTATPLLLGSGFMFVAFYTKYVIQALTAYRSADLVAEQAISQVRTVYSFVGETKALNSYAHLLEDAVKLSSKTGLSKGLGLGTVIAISYFSWTLQFWFGSKLVEKHEIKGGTVNSLIFISIISGKALGDCMQVFGFIAKGKAAASRLFRVIERQPRINNNSDQGKTLSRVRGRIELCNISFAYPARPEVPVFSNLSLNIPEGKIVALVGSSGSGKSTIISLIERFYDPLKGEVKLDGRDIKCLQLKWLRAQIGLVSQEPTLFATSIKKNILMGKPDASHEELISAAKVAGAHLFICDLPDAYNTEVGDKGIQLSGGQRQRIAIARAILKKPSVMLLDEATSALDSESEVLVQNALDRIMQGRTTVVIAHRLSTIRNADCILVFDKGHIIESGTHAELLGRENGAYKSLVMTQETPWASPLRSPWTSPSRISYESFNSQIEMPPVQENFQAAEEQGPGATKLQTSYSVKSWFKERFRRVWGSAIIGTSGALTSGILAAVFPLVMANVLVLLLQRRTKEAMKWTLGFIGLGIATLASNVVQYFFCHKVGARVTQDVQVKSLEGVLRNEVGWFDFEENSSSAVTARLSANATTLRNVLSDTYSYFLQNVLGIVLALTLATVYDYRMGLISLASLPLQVLGSAVSAAYFKDGFAGSNVQKTHENAGRVAGEAVSSIRTVLSFGAQDSILSKFQEHLDDAKSRRFKRACMVGLFIGVSHGLLYISSACCMLYGAYLIRRDEVSFGPLLISFSIVAYTAYHCVEVIGLIPDFKKGIQATISMFETANRLSEIDPDAAKATKLKKIAGTVEFRGVSFRYPSRPDVLILNNLSLKVPAGSTVALVGASGSGKSSVLALILRFYDPTSGSVMLDGRELKTLHLRSLRKHIGYVQQEPVLFGVSIRENILYGRDFGEDLDYSATESEMVAAAKKANAHEFISGLPDGYETNVGERGVQLSGGQKQRIAIARAMLKNPAVLLLDEATSALDVESERIVQQAIDRLVGEQQRTTVIVAHRLSTVQSANTIVVMENGSVRERGRHAKLLELGGAYAKLIAMQQRR</sequence>
<keyword evidence="8 11" id="KW-1133">Transmembrane helix</keyword>
<dbReference type="GO" id="GO:0042626">
    <property type="term" value="F:ATPase-coupled transmembrane transporter activity"/>
    <property type="evidence" value="ECO:0000318"/>
    <property type="project" value="GO_Central"/>
</dbReference>
<feature type="transmembrane region" description="Helical" evidence="11">
    <location>
        <begin position="114"/>
        <end position="139"/>
    </location>
</feature>
<feature type="domain" description="ABC transporter" evidence="12">
    <location>
        <begin position="1067"/>
        <end position="1312"/>
    </location>
</feature>
<dbReference type="PANTHER" id="PTHR43394:SF11">
    <property type="entry name" value="ATP-BINDING CASSETTE TRANSPORTER"/>
    <property type="match status" value="1"/>
</dbReference>
<feature type="transmembrane region" description="Helical" evidence="11">
    <location>
        <begin position="742"/>
        <end position="775"/>
    </location>
</feature>
<dbReference type="InterPro" id="IPR036640">
    <property type="entry name" value="ABC1_TM_sf"/>
</dbReference>
<dbReference type="InterPro" id="IPR039421">
    <property type="entry name" value="Type_1_exporter"/>
</dbReference>
<evidence type="ECO:0000256" key="9">
    <source>
        <dbReference type="ARBA" id="ARBA00023136"/>
    </source>
</evidence>
<dbReference type="EMBL" id="GL377565">
    <property type="protein sequence ID" value="EFJ38052.1"/>
    <property type="molecule type" value="Genomic_DNA"/>
</dbReference>
<proteinExistence type="inferred from homology"/>
<keyword evidence="9 11" id="KW-0472">Membrane</keyword>
<evidence type="ECO:0000256" key="11">
    <source>
        <dbReference type="SAM" id="Phobius"/>
    </source>
</evidence>
<dbReference type="eggNOG" id="KOG0055">
    <property type="taxonomic scope" value="Eukaryota"/>
</dbReference>
<evidence type="ECO:0000259" key="12">
    <source>
        <dbReference type="PROSITE" id="PS50893"/>
    </source>
</evidence>
<reference evidence="14 15" key="1">
    <citation type="journal article" date="2011" name="Science">
        <title>The Selaginella genome identifies genetic changes associated with the evolution of vascular plants.</title>
        <authorList>
            <person name="Banks J.A."/>
            <person name="Nishiyama T."/>
            <person name="Hasebe M."/>
            <person name="Bowman J.L."/>
            <person name="Gribskov M."/>
            <person name="dePamphilis C."/>
            <person name="Albert V.A."/>
            <person name="Aono N."/>
            <person name="Aoyama T."/>
            <person name="Ambrose B.A."/>
            <person name="Ashton N.W."/>
            <person name="Axtell M.J."/>
            <person name="Barker E."/>
            <person name="Barker M.S."/>
            <person name="Bennetzen J.L."/>
            <person name="Bonawitz N.D."/>
            <person name="Chapple C."/>
            <person name="Cheng C."/>
            <person name="Correa L.G."/>
            <person name="Dacre M."/>
            <person name="DeBarry J."/>
            <person name="Dreyer I."/>
            <person name="Elias M."/>
            <person name="Engstrom E.M."/>
            <person name="Estelle M."/>
            <person name="Feng L."/>
            <person name="Finet C."/>
            <person name="Floyd S.K."/>
            <person name="Frommer W.B."/>
            <person name="Fujita T."/>
            <person name="Gramzow L."/>
            <person name="Gutensohn M."/>
            <person name="Harholt J."/>
            <person name="Hattori M."/>
            <person name="Heyl A."/>
            <person name="Hirai T."/>
            <person name="Hiwatashi Y."/>
            <person name="Ishikawa M."/>
            <person name="Iwata M."/>
            <person name="Karol K.G."/>
            <person name="Koehler B."/>
            <person name="Kolukisaoglu U."/>
            <person name="Kubo M."/>
            <person name="Kurata T."/>
            <person name="Lalonde S."/>
            <person name="Li K."/>
            <person name="Li Y."/>
            <person name="Litt A."/>
            <person name="Lyons E."/>
            <person name="Manning G."/>
            <person name="Maruyama T."/>
            <person name="Michael T.P."/>
            <person name="Mikami K."/>
            <person name="Miyazaki S."/>
            <person name="Morinaga S."/>
            <person name="Murata T."/>
            <person name="Mueller-Roeber B."/>
            <person name="Nelson D.R."/>
            <person name="Obara M."/>
            <person name="Oguri Y."/>
            <person name="Olmstead R.G."/>
            <person name="Onodera N."/>
            <person name="Petersen B.L."/>
            <person name="Pils B."/>
            <person name="Prigge M."/>
            <person name="Rensing S.A."/>
            <person name="Riano-Pachon D.M."/>
            <person name="Roberts A.W."/>
            <person name="Sato Y."/>
            <person name="Scheller H.V."/>
            <person name="Schulz B."/>
            <person name="Schulz C."/>
            <person name="Shakirov E.V."/>
            <person name="Shibagaki N."/>
            <person name="Shinohara N."/>
            <person name="Shippen D.E."/>
            <person name="Soerensen I."/>
            <person name="Sotooka R."/>
            <person name="Sugimoto N."/>
            <person name="Sugita M."/>
            <person name="Sumikawa N."/>
            <person name="Tanurdzic M."/>
            <person name="Theissen G."/>
            <person name="Ulvskov P."/>
            <person name="Wakazuki S."/>
            <person name="Weng J.K."/>
            <person name="Willats W.W."/>
            <person name="Wipf D."/>
            <person name="Wolf P.G."/>
            <person name="Yang L."/>
            <person name="Zimmer A.D."/>
            <person name="Zhu Q."/>
            <person name="Mitros T."/>
            <person name="Hellsten U."/>
            <person name="Loque D."/>
            <person name="Otillar R."/>
            <person name="Salamov A."/>
            <person name="Schmutz J."/>
            <person name="Shapiro H."/>
            <person name="Lindquist E."/>
            <person name="Lucas S."/>
            <person name="Rokhsar D."/>
            <person name="Grigoriev I.V."/>
        </authorList>
    </citation>
    <scope>NUCLEOTIDE SEQUENCE [LARGE SCALE GENOMIC DNA]</scope>
</reference>
<dbReference type="HOGENOM" id="CLU_000604_17_2_1"/>
<dbReference type="FunFam" id="3.40.50.300:FF:000205">
    <property type="entry name" value="ABC transporter B family member 4"/>
    <property type="match status" value="1"/>
</dbReference>
<dbReference type="Pfam" id="PF00664">
    <property type="entry name" value="ABC_membrane"/>
    <property type="match status" value="2"/>
</dbReference>
<dbReference type="PROSITE" id="PS00211">
    <property type="entry name" value="ABC_TRANSPORTER_1"/>
    <property type="match status" value="2"/>
</dbReference>
<dbReference type="FunFam" id="3.40.50.300:FF:000251">
    <property type="entry name" value="ABC transporter B family member 19"/>
    <property type="match status" value="1"/>
</dbReference>
<evidence type="ECO:0000256" key="6">
    <source>
        <dbReference type="ARBA" id="ARBA00022741"/>
    </source>
</evidence>
<organism evidence="15">
    <name type="scientific">Selaginella moellendorffii</name>
    <name type="common">Spikemoss</name>
    <dbReference type="NCBI Taxonomy" id="88036"/>
    <lineage>
        <taxon>Eukaryota</taxon>
        <taxon>Viridiplantae</taxon>
        <taxon>Streptophyta</taxon>
        <taxon>Embryophyta</taxon>
        <taxon>Tracheophyta</taxon>
        <taxon>Lycopodiopsida</taxon>
        <taxon>Selaginellales</taxon>
        <taxon>Selaginellaceae</taxon>
        <taxon>Selaginella</taxon>
    </lineage>
</organism>
<accession>D8QN66</accession>
<dbReference type="Proteomes" id="UP000001514">
    <property type="component" value="Unassembled WGS sequence"/>
</dbReference>
<dbReference type="Gene3D" id="1.20.1560.10">
    <property type="entry name" value="ABC transporter type 1, transmembrane domain"/>
    <property type="match status" value="2"/>
</dbReference>
<evidence type="ECO:0000256" key="1">
    <source>
        <dbReference type="ARBA" id="ARBA00004141"/>
    </source>
</evidence>
<evidence type="ECO:0000256" key="7">
    <source>
        <dbReference type="ARBA" id="ARBA00022840"/>
    </source>
</evidence>
<keyword evidence="4 11" id="KW-0812">Transmembrane</keyword>
<dbReference type="GO" id="GO:0055085">
    <property type="term" value="P:transmembrane transport"/>
    <property type="evidence" value="ECO:0000318"/>
    <property type="project" value="GO_Central"/>
</dbReference>
<comment type="similarity">
    <text evidence="2">Belongs to the ABC transporter superfamily. ABCB family. Multidrug resistance exporter (TC 3.A.1.201) subfamily.</text>
</comment>
<evidence type="ECO:0000256" key="10">
    <source>
        <dbReference type="SAM" id="MobiDB-lite"/>
    </source>
</evidence>
<dbReference type="SMART" id="SM00382">
    <property type="entry name" value="AAA"/>
    <property type="match status" value="2"/>
</dbReference>
<dbReference type="PROSITE" id="PS50929">
    <property type="entry name" value="ABC_TM1F"/>
    <property type="match status" value="2"/>
</dbReference>
<keyword evidence="7 14" id="KW-0067">ATP-binding</keyword>
<name>D8QN66_SELML</name>
<dbReference type="Gene3D" id="3.40.50.300">
    <property type="entry name" value="P-loop containing nucleotide triphosphate hydrolases"/>
    <property type="match status" value="2"/>
</dbReference>
<dbReference type="GO" id="GO:0140359">
    <property type="term" value="F:ABC-type transporter activity"/>
    <property type="evidence" value="ECO:0007669"/>
    <property type="project" value="InterPro"/>
</dbReference>
<dbReference type="SUPFAM" id="SSF52540">
    <property type="entry name" value="P-loop containing nucleoside triphosphate hydrolases"/>
    <property type="match status" value="2"/>
</dbReference>
<evidence type="ECO:0000256" key="5">
    <source>
        <dbReference type="ARBA" id="ARBA00022737"/>
    </source>
</evidence>
<feature type="transmembrane region" description="Helical" evidence="11">
    <location>
        <begin position="236"/>
        <end position="258"/>
    </location>
</feature>
<dbReference type="CDD" id="cd18578">
    <property type="entry name" value="ABC_6TM_Pgp_ABCB1_D2_like"/>
    <property type="match status" value="1"/>
</dbReference>
<keyword evidence="3" id="KW-0813">Transport</keyword>
<feature type="region of interest" description="Disordered" evidence="10">
    <location>
        <begin position="32"/>
        <end position="53"/>
    </location>
</feature>
<dbReference type="PANTHER" id="PTHR43394">
    <property type="entry name" value="ATP-DEPENDENT PERMEASE MDL1, MITOCHONDRIAL"/>
    <property type="match status" value="1"/>
</dbReference>
<dbReference type="GO" id="GO:0016887">
    <property type="term" value="F:ATP hydrolysis activity"/>
    <property type="evidence" value="ECO:0007669"/>
    <property type="project" value="InterPro"/>
</dbReference>
<evidence type="ECO:0000313" key="14">
    <source>
        <dbReference type="EMBL" id="EFJ38052.1"/>
    </source>
</evidence>
<keyword evidence="15" id="KW-1185">Reference proteome</keyword>
<feature type="transmembrane region" description="Helical" evidence="11">
    <location>
        <begin position="787"/>
        <end position="806"/>
    </location>
</feature>
<evidence type="ECO:0000313" key="15">
    <source>
        <dbReference type="Proteomes" id="UP000001514"/>
    </source>
</evidence>
<dbReference type="CDD" id="cd03249">
    <property type="entry name" value="ABC_MTABC3_MDL1_MDL2"/>
    <property type="match status" value="2"/>
</dbReference>
<evidence type="ECO:0000256" key="3">
    <source>
        <dbReference type="ARBA" id="ARBA00022448"/>
    </source>
</evidence>
<comment type="subcellular location">
    <subcellularLocation>
        <location evidence="1">Membrane</location>
        <topology evidence="1">Multi-pass membrane protein</topology>
    </subcellularLocation>
</comment>
<dbReference type="PROSITE" id="PS50893">
    <property type="entry name" value="ABC_TRANSPORTER_2"/>
    <property type="match status" value="2"/>
</dbReference>
<feature type="transmembrane region" description="Helical" evidence="11">
    <location>
        <begin position="270"/>
        <end position="287"/>
    </location>
</feature>
<keyword evidence="6" id="KW-0547">Nucleotide-binding</keyword>
<feature type="transmembrane region" description="Helical" evidence="11">
    <location>
        <begin position="151"/>
        <end position="168"/>
    </location>
</feature>
<dbReference type="GO" id="GO:0005524">
    <property type="term" value="F:ATP binding"/>
    <property type="evidence" value="ECO:0007669"/>
    <property type="project" value="UniProtKB-KW"/>
</dbReference>
<feature type="transmembrane region" description="Helical" evidence="11">
    <location>
        <begin position="342"/>
        <end position="362"/>
    </location>
</feature>
<gene>
    <name evidence="14" type="primary">SmABCB12</name>
    <name evidence="14" type="ORF">SELMODRAFT_75690</name>
</gene>
<feature type="transmembrane region" description="Helical" evidence="11">
    <location>
        <begin position="865"/>
        <end position="885"/>
    </location>
</feature>
<feature type="domain" description="ABC transmembrane type-1" evidence="13">
    <location>
        <begin position="118"/>
        <end position="403"/>
    </location>
</feature>
<feature type="domain" description="ABC transmembrane type-1" evidence="13">
    <location>
        <begin position="747"/>
        <end position="1032"/>
    </location>
</feature>
<dbReference type="Gramene" id="EFJ38052">
    <property type="protein sequence ID" value="EFJ38052"/>
    <property type="gene ID" value="SELMODRAFT_75690"/>
</dbReference>
<feature type="transmembrane region" description="Helical" evidence="11">
    <location>
        <begin position="970"/>
        <end position="994"/>
    </location>
</feature>
<dbReference type="InParanoid" id="D8QN66"/>
<evidence type="ECO:0000259" key="13">
    <source>
        <dbReference type="PROSITE" id="PS50929"/>
    </source>
</evidence>
<dbReference type="InterPro" id="IPR003439">
    <property type="entry name" value="ABC_transporter-like_ATP-bd"/>
</dbReference>
<dbReference type="InterPro" id="IPR017871">
    <property type="entry name" value="ABC_transporter-like_CS"/>
</dbReference>
<dbReference type="GO" id="GO:0016020">
    <property type="term" value="C:membrane"/>
    <property type="evidence" value="ECO:0000318"/>
    <property type="project" value="GO_Central"/>
</dbReference>
<dbReference type="Pfam" id="PF00005">
    <property type="entry name" value="ABC_tran"/>
    <property type="match status" value="2"/>
</dbReference>
<dbReference type="SUPFAM" id="SSF90123">
    <property type="entry name" value="ABC transporter transmembrane region"/>
    <property type="match status" value="2"/>
</dbReference>
<feature type="domain" description="ABC transporter" evidence="12">
    <location>
        <begin position="438"/>
        <end position="674"/>
    </location>
</feature>
<dbReference type="CDD" id="cd18577">
    <property type="entry name" value="ABC_6TM_Pgp_ABCB1_D1_like"/>
    <property type="match status" value="1"/>
</dbReference>
<dbReference type="KEGG" id="smo:SELMODRAFT_75690"/>
<keyword evidence="5" id="KW-0677">Repeat</keyword>
<protein>
    <submittedName>
        <fullName evidence="14">ATP-binding cassette transporter</fullName>
    </submittedName>
</protein>
<feature type="transmembrane region" description="Helical" evidence="11">
    <location>
        <begin position="1006"/>
        <end position="1027"/>
    </location>
</feature>
<evidence type="ECO:0000256" key="4">
    <source>
        <dbReference type="ARBA" id="ARBA00022692"/>
    </source>
</evidence>
<evidence type="ECO:0000256" key="8">
    <source>
        <dbReference type="ARBA" id="ARBA00022989"/>
    </source>
</evidence>
<evidence type="ECO:0000256" key="2">
    <source>
        <dbReference type="ARBA" id="ARBA00007577"/>
    </source>
</evidence>
<dbReference type="InterPro" id="IPR003593">
    <property type="entry name" value="AAA+_ATPase"/>
</dbReference>